<reference evidence="7 8" key="1">
    <citation type="journal article" date="2016" name="Nat. Commun.">
        <title>Genomes of cryptic chimpanzee Plasmodium species reveal key evolutionary events leading to human malaria.</title>
        <authorList>
            <person name="Sundararaman S.A."/>
            <person name="Plenderleith L.J."/>
            <person name="Liu W."/>
            <person name="Loy D.E."/>
            <person name="Learn G.H."/>
            <person name="Li Y."/>
            <person name="Shaw K.S."/>
            <person name="Ayouba A."/>
            <person name="Peeters M."/>
            <person name="Speede S."/>
            <person name="Shaw G.M."/>
            <person name="Bushman F.D."/>
            <person name="Brisson D."/>
            <person name="Rayner J.C."/>
            <person name="Sharp P.M."/>
            <person name="Hahn B.H."/>
        </authorList>
    </citation>
    <scope>NUCLEOTIDE SEQUENCE [LARGE SCALE GENOMIC DNA]</scope>
    <source>
        <strain evidence="7 8">SY75</strain>
    </source>
</reference>
<comment type="subcellular location">
    <subcellularLocation>
        <location evidence="1">Nucleus</location>
    </subcellularLocation>
</comment>
<organism evidence="7 8">
    <name type="scientific">Plasmodium gaboni</name>
    <dbReference type="NCBI Taxonomy" id="647221"/>
    <lineage>
        <taxon>Eukaryota</taxon>
        <taxon>Sar</taxon>
        <taxon>Alveolata</taxon>
        <taxon>Apicomplexa</taxon>
        <taxon>Aconoidasida</taxon>
        <taxon>Haemosporida</taxon>
        <taxon>Plasmodiidae</taxon>
        <taxon>Plasmodium</taxon>
        <taxon>Plasmodium (Laverania)</taxon>
    </lineage>
</organism>
<sequence>MDDDVVIDANLMKKFEICANFKSEGYITSIDLLNNIIATTNTKNIIKIYDICERKEKLTYSIKDLVVNDIKLLKKDLKENNELCINYEIEECLFTAYENKKKMKIYHYDIINKKVLHIYELSDEIIDNSFVLHPNTHIFIVALKNKELIVYNIKNKSIIYKTNVQNNNCIVCYNKSGILYGYTGNVNTIYLCSCFGDDYNDDYFASFDISKVTVNDNYCIHMDFSHDEKKMLITTKNNSIYTVDAYTGHFLYSYNFMYEKNSPHISSYLSYPVFSFDSNFVLSGGQDGHLHIWDAQGNHVIKNNIKNNILFIKWVYNRMAFVTTSNHLLIWKPSKNV</sequence>
<evidence type="ECO:0000256" key="4">
    <source>
        <dbReference type="ARBA" id="ARBA00022737"/>
    </source>
</evidence>
<evidence type="ECO:0008006" key="9">
    <source>
        <dbReference type="Google" id="ProtNLM"/>
    </source>
</evidence>
<evidence type="ECO:0000256" key="1">
    <source>
        <dbReference type="ARBA" id="ARBA00004123"/>
    </source>
</evidence>
<evidence type="ECO:0000256" key="6">
    <source>
        <dbReference type="PROSITE-ProRule" id="PRU00221"/>
    </source>
</evidence>
<comment type="similarity">
    <text evidence="2">Belongs to the WD repeat SWD2 family.</text>
</comment>
<keyword evidence="5" id="KW-0539">Nucleus</keyword>
<evidence type="ECO:0000256" key="3">
    <source>
        <dbReference type="ARBA" id="ARBA00022574"/>
    </source>
</evidence>
<dbReference type="SUPFAM" id="SSF50978">
    <property type="entry name" value="WD40 repeat-like"/>
    <property type="match status" value="1"/>
</dbReference>
<dbReference type="KEGG" id="pgab:PGSY75_1326100"/>
<dbReference type="GO" id="GO:0048188">
    <property type="term" value="C:Set1C/COMPASS complex"/>
    <property type="evidence" value="ECO:0007669"/>
    <property type="project" value="TreeGrafter"/>
</dbReference>
<dbReference type="GO" id="GO:0003682">
    <property type="term" value="F:chromatin binding"/>
    <property type="evidence" value="ECO:0007669"/>
    <property type="project" value="TreeGrafter"/>
</dbReference>
<dbReference type="PANTHER" id="PTHR19861">
    <property type="entry name" value="WD40 REPEAT PROTEIN SWD2"/>
    <property type="match status" value="1"/>
</dbReference>
<dbReference type="InterPro" id="IPR037867">
    <property type="entry name" value="Swd2/WDR82"/>
</dbReference>
<dbReference type="FunFam" id="2.130.10.10:FF:000632">
    <property type="entry name" value="WD repeat-containing protein, putative"/>
    <property type="match status" value="1"/>
</dbReference>
<dbReference type="AlphaFoldDB" id="A0A151LDN1"/>
<evidence type="ECO:0000313" key="8">
    <source>
        <dbReference type="Proteomes" id="UP000076004"/>
    </source>
</evidence>
<evidence type="ECO:0000256" key="5">
    <source>
        <dbReference type="ARBA" id="ARBA00023242"/>
    </source>
</evidence>
<name>A0A151LDN1_9APIC</name>
<dbReference type="GeneID" id="29777910"/>
<dbReference type="InterPro" id="IPR015943">
    <property type="entry name" value="WD40/YVTN_repeat-like_dom_sf"/>
</dbReference>
<dbReference type="VEuPathDB" id="PlasmoDB:PGABG01_1324200"/>
<keyword evidence="3 6" id="KW-0853">WD repeat</keyword>
<keyword evidence="4" id="KW-0677">Repeat</keyword>
<evidence type="ECO:0000256" key="2">
    <source>
        <dbReference type="ARBA" id="ARBA00005616"/>
    </source>
</evidence>
<proteinExistence type="inferred from homology"/>
<feature type="repeat" description="WD" evidence="6">
    <location>
        <begin position="274"/>
        <end position="303"/>
    </location>
</feature>
<dbReference type="InterPro" id="IPR036322">
    <property type="entry name" value="WD40_repeat_dom_sf"/>
</dbReference>
<protein>
    <recommendedName>
        <fullName evidence="9">WD repeat-containing protein</fullName>
    </recommendedName>
</protein>
<dbReference type="VEuPathDB" id="PlasmoDB:PGSY75_1326100"/>
<dbReference type="InterPro" id="IPR001680">
    <property type="entry name" value="WD40_rpt"/>
</dbReference>
<dbReference type="Proteomes" id="UP000076004">
    <property type="component" value="Unassembled WGS sequence"/>
</dbReference>
<dbReference type="PROSITE" id="PS50082">
    <property type="entry name" value="WD_REPEATS_2"/>
    <property type="match status" value="1"/>
</dbReference>
<dbReference type="PANTHER" id="PTHR19861:SF0">
    <property type="entry name" value="WD REPEAT-CONTAINING PROTEIN 82"/>
    <property type="match status" value="1"/>
</dbReference>
<gene>
    <name evidence="7" type="ORF">PGSY75_1326100</name>
</gene>
<dbReference type="EMBL" id="LVLB01000014">
    <property type="protein sequence ID" value="KYN97058.1"/>
    <property type="molecule type" value="Genomic_DNA"/>
</dbReference>
<evidence type="ECO:0000313" key="7">
    <source>
        <dbReference type="EMBL" id="KYN97058.1"/>
    </source>
</evidence>
<accession>A0A151LDN1</accession>
<dbReference type="GO" id="GO:0016070">
    <property type="term" value="P:RNA metabolic process"/>
    <property type="evidence" value="ECO:0007669"/>
    <property type="project" value="UniProtKB-ARBA"/>
</dbReference>
<dbReference type="Gene3D" id="2.130.10.10">
    <property type="entry name" value="YVTN repeat-like/Quinoprotein amine dehydrogenase"/>
    <property type="match status" value="1"/>
</dbReference>
<dbReference type="RefSeq" id="XP_018640063.1">
    <property type="nucleotide sequence ID" value="XM_018787321.1"/>
</dbReference>
<comment type="caution">
    <text evidence="7">The sequence shown here is derived from an EMBL/GenBank/DDBJ whole genome shotgun (WGS) entry which is preliminary data.</text>
</comment>